<evidence type="ECO:0000313" key="2">
    <source>
        <dbReference type="EMBL" id="ROP81300.1"/>
    </source>
</evidence>
<protein>
    <submittedName>
        <fullName evidence="2">Short-subunit dehydrogenase</fullName>
    </submittedName>
</protein>
<reference evidence="2 3" key="1">
    <citation type="submission" date="2018-11" db="EMBL/GenBank/DDBJ databases">
        <title>Genomic Encyclopedia of Type Strains, Phase IV (KMG-IV): sequencing the most valuable type-strain genomes for metagenomic binning, comparative biology and taxonomic classification.</title>
        <authorList>
            <person name="Goeker M."/>
        </authorList>
    </citation>
    <scope>NUCLEOTIDE SEQUENCE [LARGE SCALE GENOMIC DNA]</scope>
    <source>
        <strain evidence="2 3">DSM 5900</strain>
    </source>
</reference>
<dbReference type="EMBL" id="RJKX01000018">
    <property type="protein sequence ID" value="ROP81300.1"/>
    <property type="molecule type" value="Genomic_DNA"/>
</dbReference>
<proteinExistence type="inferred from homology"/>
<dbReference type="InterPro" id="IPR052184">
    <property type="entry name" value="SDR_enzymes"/>
</dbReference>
<dbReference type="PRINTS" id="PR00081">
    <property type="entry name" value="GDHRDH"/>
</dbReference>
<comment type="caution">
    <text evidence="2">The sequence shown here is derived from an EMBL/GenBank/DDBJ whole genome shotgun (WGS) entry which is preliminary data.</text>
</comment>
<keyword evidence="3" id="KW-1185">Reference proteome</keyword>
<dbReference type="PANTHER" id="PTHR45458">
    <property type="entry name" value="SHORT-CHAIN DEHYDROGENASE/REDUCTASE SDR"/>
    <property type="match status" value="1"/>
</dbReference>
<dbReference type="PANTHER" id="PTHR45458:SF1">
    <property type="entry name" value="SHORT CHAIN DEHYDROGENASE"/>
    <property type="match status" value="1"/>
</dbReference>
<dbReference type="SUPFAM" id="SSF51735">
    <property type="entry name" value="NAD(P)-binding Rossmann-fold domains"/>
    <property type="match status" value="1"/>
</dbReference>
<name>A0A3N1KSD0_9PROT</name>
<organism evidence="2 3">
    <name type="scientific">Stella humosa</name>
    <dbReference type="NCBI Taxonomy" id="94"/>
    <lineage>
        <taxon>Bacteria</taxon>
        <taxon>Pseudomonadati</taxon>
        <taxon>Pseudomonadota</taxon>
        <taxon>Alphaproteobacteria</taxon>
        <taxon>Rhodospirillales</taxon>
        <taxon>Stellaceae</taxon>
        <taxon>Stella</taxon>
    </lineage>
</organism>
<dbReference type="PRINTS" id="PR00080">
    <property type="entry name" value="SDRFAMILY"/>
</dbReference>
<sequence>MPTIVITGASRGIGLELAKAYRQDGATVIAGVRTPEAFPLLGCRPLKLDVGDAGSVAAFAQALKGEPVDILINNAGIIGPKRQSSHDMDFDGFLETLAINTLGPLRVTQALLPNLLLASGARVAVISSRMGSLSYATPDRIAYRASKAAVNKVVQCLATDLAGKGVAVASLHPGWVRTDMGGAGADISPPESARGVKAVVDRLTVATTGRFWNYSGEELPW</sequence>
<gene>
    <name evidence="2" type="ORF">EDC65_5156</name>
</gene>
<dbReference type="InterPro" id="IPR036291">
    <property type="entry name" value="NAD(P)-bd_dom_sf"/>
</dbReference>
<dbReference type="Proteomes" id="UP000278222">
    <property type="component" value="Unassembled WGS sequence"/>
</dbReference>
<dbReference type="InterPro" id="IPR002347">
    <property type="entry name" value="SDR_fam"/>
</dbReference>
<dbReference type="AlphaFoldDB" id="A0A3N1KSD0"/>
<comment type="similarity">
    <text evidence="1">Belongs to the short-chain dehydrogenases/reductases (SDR) family.</text>
</comment>
<evidence type="ECO:0000313" key="3">
    <source>
        <dbReference type="Proteomes" id="UP000278222"/>
    </source>
</evidence>
<dbReference type="Gene3D" id="3.40.50.720">
    <property type="entry name" value="NAD(P)-binding Rossmann-like Domain"/>
    <property type="match status" value="1"/>
</dbReference>
<dbReference type="CDD" id="cd05325">
    <property type="entry name" value="carb_red_sniffer_like_SDR_c"/>
    <property type="match status" value="1"/>
</dbReference>
<dbReference type="Pfam" id="PF00106">
    <property type="entry name" value="adh_short"/>
    <property type="match status" value="1"/>
</dbReference>
<accession>A0A3N1KSD0</accession>
<dbReference type="GO" id="GO:0016616">
    <property type="term" value="F:oxidoreductase activity, acting on the CH-OH group of donors, NAD or NADP as acceptor"/>
    <property type="evidence" value="ECO:0007669"/>
    <property type="project" value="TreeGrafter"/>
</dbReference>
<dbReference type="OrthoDB" id="9785826at2"/>
<evidence type="ECO:0000256" key="1">
    <source>
        <dbReference type="RuleBase" id="RU000363"/>
    </source>
</evidence>